<keyword evidence="3" id="KW-1185">Reference proteome</keyword>
<organism evidence="2 3">
    <name type="scientific">Clostridium simiarum</name>
    <dbReference type="NCBI Taxonomy" id="2841506"/>
    <lineage>
        <taxon>Bacteria</taxon>
        <taxon>Bacillati</taxon>
        <taxon>Bacillota</taxon>
        <taxon>Clostridia</taxon>
        <taxon>Eubacteriales</taxon>
        <taxon>Clostridiaceae</taxon>
        <taxon>Clostridium</taxon>
    </lineage>
</organism>
<sequence>MYTELNKDEFIIVRDYFKEKYQIPAVSVINNNFPGKIFVDNKEEPKAILVWAISRWAYVYFQKENSKSRDFFNSLLQKEITPLMKDLNEEYFEVYSGNEEAWDAILNTDFEGFNIFNKHFENTFILNYEMFSKVKLNGNETKIFERKFPIVPEIYSKYFNISTMNKEVDGMVLEENERIVSQCVNNGFISDNYYFLDLDTFEKSERNKGYGSIVAYELINNLNKKGFMPLWETTEDNLPSQRVAKKLGFEKVDRYPVYIYKMI</sequence>
<dbReference type="EMBL" id="JAHLQL010000005">
    <property type="protein sequence ID" value="MBU5592782.1"/>
    <property type="molecule type" value="Genomic_DNA"/>
</dbReference>
<dbReference type="Proteomes" id="UP000736583">
    <property type="component" value="Unassembled WGS sequence"/>
</dbReference>
<protein>
    <submittedName>
        <fullName evidence="2">GNAT family N-acetyltransferase</fullName>
    </submittedName>
</protein>
<evidence type="ECO:0000313" key="2">
    <source>
        <dbReference type="EMBL" id="MBU5592782.1"/>
    </source>
</evidence>
<feature type="domain" description="N-acetyltransferase" evidence="1">
    <location>
        <begin position="123"/>
        <end position="263"/>
    </location>
</feature>
<proteinExistence type="predicted"/>
<name>A0ABS6F2N5_9CLOT</name>
<dbReference type="RefSeq" id="WP_216457511.1">
    <property type="nucleotide sequence ID" value="NZ_JAHLQL010000005.1"/>
</dbReference>
<dbReference type="InterPro" id="IPR000182">
    <property type="entry name" value="GNAT_dom"/>
</dbReference>
<reference evidence="2 3" key="1">
    <citation type="submission" date="2021-06" db="EMBL/GenBank/DDBJ databases">
        <authorList>
            <person name="Sun Q."/>
            <person name="Li D."/>
        </authorList>
    </citation>
    <scope>NUCLEOTIDE SEQUENCE [LARGE SCALE GENOMIC DNA]</scope>
    <source>
        <strain evidence="2 3">MSJ-4</strain>
    </source>
</reference>
<comment type="caution">
    <text evidence="2">The sequence shown here is derived from an EMBL/GenBank/DDBJ whole genome shotgun (WGS) entry which is preliminary data.</text>
</comment>
<dbReference type="PANTHER" id="PTHR31143:SF2">
    <property type="entry name" value="FR47-LIKE DOMAIN-CONTAINING PROTEIN-RELATED"/>
    <property type="match status" value="1"/>
</dbReference>
<accession>A0ABS6F2N5</accession>
<evidence type="ECO:0000313" key="3">
    <source>
        <dbReference type="Proteomes" id="UP000736583"/>
    </source>
</evidence>
<gene>
    <name evidence="2" type="ORF">KQI89_13600</name>
</gene>
<dbReference type="Pfam" id="PF12746">
    <property type="entry name" value="GNAT_acetyltran"/>
    <property type="match status" value="1"/>
</dbReference>
<dbReference type="InterPro" id="IPR027365">
    <property type="entry name" value="GNAT_acetyltra_YdfB-like"/>
</dbReference>
<dbReference type="PANTHER" id="PTHR31143">
    <property type="match status" value="1"/>
</dbReference>
<dbReference type="PROSITE" id="PS51186">
    <property type="entry name" value="GNAT"/>
    <property type="match status" value="1"/>
</dbReference>
<evidence type="ECO:0000259" key="1">
    <source>
        <dbReference type="PROSITE" id="PS51186"/>
    </source>
</evidence>